<keyword evidence="2" id="KW-1185">Reference proteome</keyword>
<evidence type="ECO:0000313" key="1">
    <source>
        <dbReference type="EMBL" id="CAK9146923.1"/>
    </source>
</evidence>
<organism evidence="1 2">
    <name type="scientific">Ilex paraguariensis</name>
    <name type="common">yerba mate</name>
    <dbReference type="NCBI Taxonomy" id="185542"/>
    <lineage>
        <taxon>Eukaryota</taxon>
        <taxon>Viridiplantae</taxon>
        <taxon>Streptophyta</taxon>
        <taxon>Embryophyta</taxon>
        <taxon>Tracheophyta</taxon>
        <taxon>Spermatophyta</taxon>
        <taxon>Magnoliopsida</taxon>
        <taxon>eudicotyledons</taxon>
        <taxon>Gunneridae</taxon>
        <taxon>Pentapetalae</taxon>
        <taxon>asterids</taxon>
        <taxon>campanulids</taxon>
        <taxon>Aquifoliales</taxon>
        <taxon>Aquifoliaceae</taxon>
        <taxon>Ilex</taxon>
    </lineage>
</organism>
<reference evidence="1 2" key="1">
    <citation type="submission" date="2024-02" db="EMBL/GenBank/DDBJ databases">
        <authorList>
            <person name="Vignale AGUSTIN F."/>
            <person name="Sosa J E."/>
            <person name="Modenutti C."/>
        </authorList>
    </citation>
    <scope>NUCLEOTIDE SEQUENCE [LARGE SCALE GENOMIC DNA]</scope>
</reference>
<dbReference type="AlphaFoldDB" id="A0ABC8RW42"/>
<comment type="caution">
    <text evidence="1">The sequence shown here is derived from an EMBL/GenBank/DDBJ whole genome shotgun (WGS) entry which is preliminary data.</text>
</comment>
<dbReference type="Proteomes" id="UP001642360">
    <property type="component" value="Unassembled WGS sequence"/>
</dbReference>
<feature type="non-terminal residue" evidence="1">
    <location>
        <position position="1"/>
    </location>
</feature>
<name>A0ABC8RW42_9AQUA</name>
<evidence type="ECO:0000313" key="2">
    <source>
        <dbReference type="Proteomes" id="UP001642360"/>
    </source>
</evidence>
<gene>
    <name evidence="1" type="ORF">ILEXP_LOCUS14801</name>
</gene>
<sequence>FVREENHFKTTYRDRQREDARSGSWWRHEECGRYVVMKRGRPHCRRPPKIRSWWWRSMMAAKAVPLSPVAPLFLALKSTSSPLLYCC</sequence>
<protein>
    <submittedName>
        <fullName evidence="1">Uncharacterized protein</fullName>
    </submittedName>
</protein>
<dbReference type="EMBL" id="CAUOFW020001625">
    <property type="protein sequence ID" value="CAK9146923.1"/>
    <property type="molecule type" value="Genomic_DNA"/>
</dbReference>
<accession>A0ABC8RW42</accession>
<proteinExistence type="predicted"/>